<feature type="domain" description="Beta-lactamase class A catalytic" evidence="1">
    <location>
        <begin position="31"/>
        <end position="163"/>
    </location>
</feature>
<protein>
    <submittedName>
        <fullName evidence="2">Class A beta-lactamase-related serine hydrolase</fullName>
    </submittedName>
</protein>
<gene>
    <name evidence="2" type="ORF">LRS13_09105</name>
</gene>
<dbReference type="InterPro" id="IPR045155">
    <property type="entry name" value="Beta-lactam_cat"/>
</dbReference>
<dbReference type="SUPFAM" id="SSF56601">
    <property type="entry name" value="beta-lactamase/transpeptidase-like"/>
    <property type="match status" value="1"/>
</dbReference>
<accession>A0ABY5PLT9</accession>
<evidence type="ECO:0000313" key="2">
    <source>
        <dbReference type="EMBL" id="UUY05658.1"/>
    </source>
</evidence>
<dbReference type="PANTHER" id="PTHR35333">
    <property type="entry name" value="BETA-LACTAMASE"/>
    <property type="match status" value="1"/>
</dbReference>
<dbReference type="Proteomes" id="UP001058860">
    <property type="component" value="Chromosome"/>
</dbReference>
<proteinExistence type="predicted"/>
<evidence type="ECO:0000313" key="3">
    <source>
        <dbReference type="Proteomes" id="UP001058860"/>
    </source>
</evidence>
<dbReference type="InterPro" id="IPR012338">
    <property type="entry name" value="Beta-lactam/transpept-like"/>
</dbReference>
<dbReference type="EMBL" id="CP088295">
    <property type="protein sequence ID" value="UUY05658.1"/>
    <property type="molecule type" value="Genomic_DNA"/>
</dbReference>
<organism evidence="2 3">
    <name type="scientific">Svornostia abyssi</name>
    <dbReference type="NCBI Taxonomy" id="2898438"/>
    <lineage>
        <taxon>Bacteria</taxon>
        <taxon>Bacillati</taxon>
        <taxon>Actinomycetota</taxon>
        <taxon>Thermoleophilia</taxon>
        <taxon>Solirubrobacterales</taxon>
        <taxon>Baekduiaceae</taxon>
        <taxon>Svornostia</taxon>
    </lineage>
</organism>
<sequence length="188" mass="21026">MRTASLIKTMLMLAYLRREDVRFRPLGADQKALLDPMIRKSDNWTATRARSIVGDEGLRRVARAAGMRSFWPAPIWGGSSTTARDQAVLFQRVEALLPPRHRAYGMRLLRTIVPSQRWGVARVVPDGWRIYFKGGWGSGTGAVDHQAALLVRGERRVTLAITTTANPSHKEGKVTLRGISARLLRGLR</sequence>
<keyword evidence="3" id="KW-1185">Reference proteome</keyword>
<evidence type="ECO:0000259" key="1">
    <source>
        <dbReference type="Pfam" id="PF13354"/>
    </source>
</evidence>
<dbReference type="Gene3D" id="3.40.710.10">
    <property type="entry name" value="DD-peptidase/beta-lactamase superfamily"/>
    <property type="match status" value="1"/>
</dbReference>
<name>A0ABY5PLT9_9ACTN</name>
<dbReference type="PANTHER" id="PTHR35333:SF3">
    <property type="entry name" value="BETA-LACTAMASE-TYPE TRANSPEPTIDASE FOLD CONTAINING PROTEIN"/>
    <property type="match status" value="1"/>
</dbReference>
<reference evidence="3" key="1">
    <citation type="submission" date="2021-11" db="EMBL/GenBank/DDBJ databases">
        <title>Cultivation dependent microbiological survey of springs from the worlds oldest radium mine currently devoted to the extraction of radon-saturated water.</title>
        <authorList>
            <person name="Kapinusova G."/>
            <person name="Smrhova T."/>
            <person name="Strejcek M."/>
            <person name="Suman J."/>
            <person name="Jani K."/>
            <person name="Pajer P."/>
            <person name="Uhlik O."/>
        </authorList>
    </citation>
    <scope>NUCLEOTIDE SEQUENCE [LARGE SCALE GENOMIC DNA]</scope>
    <source>
        <strain evidence="3">J379</strain>
    </source>
</reference>
<dbReference type="Pfam" id="PF13354">
    <property type="entry name" value="Beta-lactamase2"/>
    <property type="match status" value="1"/>
</dbReference>
<keyword evidence="2" id="KW-0378">Hydrolase</keyword>
<dbReference type="GO" id="GO:0016787">
    <property type="term" value="F:hydrolase activity"/>
    <property type="evidence" value="ECO:0007669"/>
    <property type="project" value="UniProtKB-KW"/>
</dbReference>
<dbReference type="InterPro" id="IPR000871">
    <property type="entry name" value="Beta-lactam_class-A"/>
</dbReference>
<dbReference type="RefSeq" id="WP_353866102.1">
    <property type="nucleotide sequence ID" value="NZ_CP088295.1"/>
</dbReference>